<name>A0AAE3AGC3_9FIRM</name>
<comment type="caution">
    <text evidence="1">The sequence shown here is derived from an EMBL/GenBank/DDBJ whole genome shotgun (WGS) entry which is preliminary data.</text>
</comment>
<accession>A0AAE3AGC3</accession>
<sequence>MVPMLPSEVGQVDGTFKLTFAAFHFRMTVSVSVHTKDAKAADWAVKVPLFHGFYFHA</sequence>
<protein>
    <submittedName>
        <fullName evidence="1">Uncharacterized protein</fullName>
    </submittedName>
</protein>
<keyword evidence="2" id="KW-1185">Reference proteome</keyword>
<evidence type="ECO:0000313" key="1">
    <source>
        <dbReference type="EMBL" id="MCC2129476.1"/>
    </source>
</evidence>
<dbReference type="RefSeq" id="WP_302928756.1">
    <property type="nucleotide sequence ID" value="NZ_JAJEPW010000020.1"/>
</dbReference>
<reference evidence="1" key="1">
    <citation type="submission" date="2021-10" db="EMBL/GenBank/DDBJ databases">
        <title>Anaerobic single-cell dispensing facilitates the cultivation of human gut bacteria.</title>
        <authorList>
            <person name="Afrizal A."/>
        </authorList>
    </citation>
    <scope>NUCLEOTIDE SEQUENCE</scope>
    <source>
        <strain evidence="1">CLA-AA-H272</strain>
    </source>
</reference>
<organism evidence="1 2">
    <name type="scientific">Brotocaccenecus cirricatena</name>
    <dbReference type="NCBI Taxonomy" id="3064195"/>
    <lineage>
        <taxon>Bacteria</taxon>
        <taxon>Bacillati</taxon>
        <taxon>Bacillota</taxon>
        <taxon>Clostridia</taxon>
        <taxon>Eubacteriales</taxon>
        <taxon>Oscillospiraceae</taxon>
        <taxon>Brotocaccenecus</taxon>
    </lineage>
</organism>
<dbReference type="EMBL" id="JAJEPW010000020">
    <property type="protein sequence ID" value="MCC2129476.1"/>
    <property type="molecule type" value="Genomic_DNA"/>
</dbReference>
<dbReference type="AlphaFoldDB" id="A0AAE3AGC3"/>
<evidence type="ECO:0000313" key="2">
    <source>
        <dbReference type="Proteomes" id="UP001199319"/>
    </source>
</evidence>
<gene>
    <name evidence="1" type="ORF">LKD37_08110</name>
</gene>
<proteinExistence type="predicted"/>
<dbReference type="Proteomes" id="UP001199319">
    <property type="component" value="Unassembled WGS sequence"/>
</dbReference>